<comment type="caution">
    <text evidence="2">The sequence shown here is derived from an EMBL/GenBank/DDBJ whole genome shotgun (WGS) entry which is preliminary data.</text>
</comment>
<keyword evidence="1" id="KW-0472">Membrane</keyword>
<dbReference type="AlphaFoldDB" id="A0AAD6YCG1"/>
<dbReference type="Proteomes" id="UP001219525">
    <property type="component" value="Unassembled WGS sequence"/>
</dbReference>
<keyword evidence="1" id="KW-1133">Transmembrane helix</keyword>
<gene>
    <name evidence="2" type="ORF">GGX14DRAFT_568873</name>
</gene>
<evidence type="ECO:0000313" key="3">
    <source>
        <dbReference type="Proteomes" id="UP001219525"/>
    </source>
</evidence>
<sequence>MRHGCSVCSYPHQAEQALFKSTAGLSSIATCVRTRILASPRSRDVARYRPLSPTLMRPLLLWFASPVAALARLRSCIPSSCKVRLRAFGVWGTVGANAMAAAVAVAYANNRDRRPCHHRARPSSDLDVIIERLAITNEPAGRTHCALECMRPTHGWMLPTLRVPFSSSTNVWTNCIKYQLYEWLVGAPCCSRCSSTPRLQAVALPAGARLLARRALLFKELWRPAELAMYPLRWVAAHGTGLCRALPFIITTVAQRICERGLPNVFLEHVGELDI</sequence>
<feature type="transmembrane region" description="Helical" evidence="1">
    <location>
        <begin position="85"/>
        <end position="108"/>
    </location>
</feature>
<evidence type="ECO:0000313" key="2">
    <source>
        <dbReference type="EMBL" id="KAJ7205538.1"/>
    </source>
</evidence>
<protein>
    <submittedName>
        <fullName evidence="2">Uncharacterized protein</fullName>
    </submittedName>
</protein>
<organism evidence="2 3">
    <name type="scientific">Mycena pura</name>
    <dbReference type="NCBI Taxonomy" id="153505"/>
    <lineage>
        <taxon>Eukaryota</taxon>
        <taxon>Fungi</taxon>
        <taxon>Dikarya</taxon>
        <taxon>Basidiomycota</taxon>
        <taxon>Agaricomycotina</taxon>
        <taxon>Agaricomycetes</taxon>
        <taxon>Agaricomycetidae</taxon>
        <taxon>Agaricales</taxon>
        <taxon>Marasmiineae</taxon>
        <taxon>Mycenaceae</taxon>
        <taxon>Mycena</taxon>
    </lineage>
</organism>
<dbReference type="EMBL" id="JARJCW010000043">
    <property type="protein sequence ID" value="KAJ7205538.1"/>
    <property type="molecule type" value="Genomic_DNA"/>
</dbReference>
<name>A0AAD6YCG1_9AGAR</name>
<accession>A0AAD6YCG1</accession>
<keyword evidence="1" id="KW-0812">Transmembrane</keyword>
<reference evidence="2" key="1">
    <citation type="submission" date="2023-03" db="EMBL/GenBank/DDBJ databases">
        <title>Massive genome expansion in bonnet fungi (Mycena s.s.) driven by repeated elements and novel gene families across ecological guilds.</title>
        <authorList>
            <consortium name="Lawrence Berkeley National Laboratory"/>
            <person name="Harder C.B."/>
            <person name="Miyauchi S."/>
            <person name="Viragh M."/>
            <person name="Kuo A."/>
            <person name="Thoen E."/>
            <person name="Andreopoulos B."/>
            <person name="Lu D."/>
            <person name="Skrede I."/>
            <person name="Drula E."/>
            <person name="Henrissat B."/>
            <person name="Morin E."/>
            <person name="Kohler A."/>
            <person name="Barry K."/>
            <person name="LaButti K."/>
            <person name="Morin E."/>
            <person name="Salamov A."/>
            <person name="Lipzen A."/>
            <person name="Mereny Z."/>
            <person name="Hegedus B."/>
            <person name="Baldrian P."/>
            <person name="Stursova M."/>
            <person name="Weitz H."/>
            <person name="Taylor A."/>
            <person name="Grigoriev I.V."/>
            <person name="Nagy L.G."/>
            <person name="Martin F."/>
            <person name="Kauserud H."/>
        </authorList>
    </citation>
    <scope>NUCLEOTIDE SEQUENCE</scope>
    <source>
        <strain evidence="2">9144</strain>
    </source>
</reference>
<proteinExistence type="predicted"/>
<keyword evidence="3" id="KW-1185">Reference proteome</keyword>
<evidence type="ECO:0000256" key="1">
    <source>
        <dbReference type="SAM" id="Phobius"/>
    </source>
</evidence>